<sequence length="183" mass="20233">MGSCRAWAPPELLVLSMWLWASSAGPTQPPGPTLRVRLAGYPRKHNEGRVELFYNDEWGTVCDDDFTLANAHVLCRHLGFVAATGWAHSAKYGKGVGRIWLDNVNCAGGEKSIGDCKHRGWGNSDCSHEEDAGVICKDERIPGFKDSNVIEVRKLRARTPQSQQARLCSGLSVWVWGGCRILR</sequence>
<dbReference type="PANTHER" id="PTHR45817:SF2">
    <property type="entry name" value="LYSYL OXIDASE HOMOLOG 3"/>
    <property type="match status" value="1"/>
</dbReference>
<evidence type="ECO:0000256" key="4">
    <source>
        <dbReference type="SAM" id="SignalP"/>
    </source>
</evidence>
<feature type="disulfide bond" evidence="3">
    <location>
        <begin position="106"/>
        <end position="116"/>
    </location>
</feature>
<dbReference type="PRINTS" id="PR00258">
    <property type="entry name" value="SPERACTRCPTR"/>
</dbReference>
<keyword evidence="1 4" id="KW-0732">Signal</keyword>
<protein>
    <recommendedName>
        <fullName evidence="5">SRCR domain-containing protein</fullName>
    </recommendedName>
</protein>
<reference evidence="6" key="2">
    <citation type="submission" date="2025-09" db="UniProtKB">
        <authorList>
            <consortium name="Ensembl"/>
        </authorList>
    </citation>
    <scope>IDENTIFICATION</scope>
</reference>
<keyword evidence="2 3" id="KW-1015">Disulfide bond</keyword>
<dbReference type="GO" id="GO:0006954">
    <property type="term" value="P:inflammatory response"/>
    <property type="evidence" value="ECO:0007669"/>
    <property type="project" value="TreeGrafter"/>
</dbReference>
<dbReference type="GO" id="GO:0005615">
    <property type="term" value="C:extracellular space"/>
    <property type="evidence" value="ECO:0007669"/>
    <property type="project" value="TreeGrafter"/>
</dbReference>
<reference evidence="6" key="1">
    <citation type="submission" date="2025-08" db="UniProtKB">
        <authorList>
            <consortium name="Ensembl"/>
        </authorList>
    </citation>
    <scope>IDENTIFICATION</scope>
</reference>
<feature type="domain" description="SRCR" evidence="5">
    <location>
        <begin position="36"/>
        <end position="137"/>
    </location>
</feature>
<feature type="disulfide bond" evidence="3">
    <location>
        <begin position="75"/>
        <end position="136"/>
    </location>
</feature>
<dbReference type="SUPFAM" id="SSF56487">
    <property type="entry name" value="SRCR-like"/>
    <property type="match status" value="1"/>
</dbReference>
<dbReference type="Pfam" id="PF00530">
    <property type="entry name" value="SRCR"/>
    <property type="match status" value="1"/>
</dbReference>
<dbReference type="GO" id="GO:0004720">
    <property type="term" value="F:protein-lysine 6-oxidase activity"/>
    <property type="evidence" value="ECO:0007669"/>
    <property type="project" value="TreeGrafter"/>
</dbReference>
<evidence type="ECO:0000256" key="2">
    <source>
        <dbReference type="ARBA" id="ARBA00023157"/>
    </source>
</evidence>
<dbReference type="Gene3D" id="3.10.250.10">
    <property type="entry name" value="SRCR-like domain"/>
    <property type="match status" value="1"/>
</dbReference>
<dbReference type="PANTHER" id="PTHR45817">
    <property type="entry name" value="LYSYL OXIDASE-LIKE-RELATED"/>
    <property type="match status" value="1"/>
</dbReference>
<dbReference type="PROSITE" id="PS50287">
    <property type="entry name" value="SRCR_2"/>
    <property type="match status" value="1"/>
</dbReference>
<dbReference type="SMART" id="SM00202">
    <property type="entry name" value="SR"/>
    <property type="match status" value="1"/>
</dbReference>
<dbReference type="InterPro" id="IPR001190">
    <property type="entry name" value="SRCR"/>
</dbReference>
<accession>A0A8B9FB94</accession>
<proteinExistence type="predicted"/>
<dbReference type="InterPro" id="IPR050912">
    <property type="entry name" value="LOX-like_protein"/>
</dbReference>
<feature type="chain" id="PRO_5034121031" description="SRCR domain-containing protein" evidence="4">
    <location>
        <begin position="25"/>
        <end position="183"/>
    </location>
</feature>
<organism evidence="6 7">
    <name type="scientific">Amazona collaria</name>
    <name type="common">yellow-billed parrot</name>
    <dbReference type="NCBI Taxonomy" id="241587"/>
    <lineage>
        <taxon>Eukaryota</taxon>
        <taxon>Metazoa</taxon>
        <taxon>Chordata</taxon>
        <taxon>Craniata</taxon>
        <taxon>Vertebrata</taxon>
        <taxon>Euteleostomi</taxon>
        <taxon>Archelosauria</taxon>
        <taxon>Archosauria</taxon>
        <taxon>Dinosauria</taxon>
        <taxon>Saurischia</taxon>
        <taxon>Theropoda</taxon>
        <taxon>Coelurosauria</taxon>
        <taxon>Aves</taxon>
        <taxon>Neognathae</taxon>
        <taxon>Neoaves</taxon>
        <taxon>Telluraves</taxon>
        <taxon>Australaves</taxon>
        <taxon>Psittaciformes</taxon>
        <taxon>Psittacidae</taxon>
        <taxon>Amazona</taxon>
    </lineage>
</organism>
<feature type="signal peptide" evidence="4">
    <location>
        <begin position="1"/>
        <end position="24"/>
    </location>
</feature>
<evidence type="ECO:0000313" key="6">
    <source>
        <dbReference type="Ensembl" id="ENSACOP00000007236.1"/>
    </source>
</evidence>
<evidence type="ECO:0000259" key="5">
    <source>
        <dbReference type="PROSITE" id="PS50287"/>
    </source>
</evidence>
<evidence type="ECO:0000313" key="7">
    <source>
        <dbReference type="Proteomes" id="UP000694522"/>
    </source>
</evidence>
<dbReference type="GO" id="GO:0016020">
    <property type="term" value="C:membrane"/>
    <property type="evidence" value="ECO:0007669"/>
    <property type="project" value="InterPro"/>
</dbReference>
<feature type="disulfide bond" evidence="3">
    <location>
        <begin position="62"/>
        <end position="126"/>
    </location>
</feature>
<keyword evidence="7" id="KW-1185">Reference proteome</keyword>
<name>A0A8B9FB94_9PSIT</name>
<dbReference type="Proteomes" id="UP000694522">
    <property type="component" value="Unplaced"/>
</dbReference>
<dbReference type="InterPro" id="IPR036772">
    <property type="entry name" value="SRCR-like_dom_sf"/>
</dbReference>
<dbReference type="Ensembl" id="ENSACOT00000007490.1">
    <property type="protein sequence ID" value="ENSACOP00000007236.1"/>
    <property type="gene ID" value="ENSACOG00000005072.1"/>
</dbReference>
<dbReference type="AlphaFoldDB" id="A0A8B9FB94"/>
<dbReference type="FunFam" id="3.10.250.10:FF:000001">
    <property type="entry name" value="Lysyl oxidase 4 isoform X1"/>
    <property type="match status" value="1"/>
</dbReference>
<evidence type="ECO:0000256" key="3">
    <source>
        <dbReference type="PROSITE-ProRule" id="PRU00196"/>
    </source>
</evidence>
<evidence type="ECO:0000256" key="1">
    <source>
        <dbReference type="ARBA" id="ARBA00022729"/>
    </source>
</evidence>
<dbReference type="GO" id="GO:0030199">
    <property type="term" value="P:collagen fibril organization"/>
    <property type="evidence" value="ECO:0007669"/>
    <property type="project" value="TreeGrafter"/>
</dbReference>